<name>A0AA88HC57_ARTSF</name>
<organism evidence="3 4">
    <name type="scientific">Artemia franciscana</name>
    <name type="common">Brine shrimp</name>
    <name type="synonym">Artemia sanfranciscana</name>
    <dbReference type="NCBI Taxonomy" id="6661"/>
    <lineage>
        <taxon>Eukaryota</taxon>
        <taxon>Metazoa</taxon>
        <taxon>Ecdysozoa</taxon>
        <taxon>Arthropoda</taxon>
        <taxon>Crustacea</taxon>
        <taxon>Branchiopoda</taxon>
        <taxon>Anostraca</taxon>
        <taxon>Artemiidae</taxon>
        <taxon>Artemia</taxon>
    </lineage>
</organism>
<sequence length="434" mass="49174">RFLHKLNTFAVFLDFIATFDSILRPLSWQIMLEDSVPTKMVDLLRAYYENALSNSRIYGELTELFKITYGVRQGCSASLILFNYIIDWIAKNVLKEYDGVTFSSQEKIADIENADDGTLLADSAQKAQNMTERVVKTASKTGLFEVVEGRDRLAPLKKKPLNLSLLSETFNVFGQRENNIFSEIKPPSYVSPDEINRLEDNSKRIGFINTQGLISSIDELTRLLPRNQTDILRVCETFISDATKHIVKIPGYNFIEKSRQNHGKGSLGLFLKEGVHFKRLPELKKYDVEKLCEILAVEFRAGTKKLQICVVYKPPLAPILLFLQSLESLLASLDDKDVVVMEDFNKNLLIYDENTQTAEFISLMTSKSLIPSCTIPSRISLTSATLVDNIFLTTPATSSQVVLTNFSDNFLLISDVKYQLQTKKSTRNITPDYQ</sequence>
<dbReference type="Gene3D" id="3.60.10.10">
    <property type="entry name" value="Endonuclease/exonuclease/phosphatase"/>
    <property type="match status" value="1"/>
</dbReference>
<gene>
    <name evidence="3" type="ORF">QYM36_018800</name>
</gene>
<feature type="chain" id="PRO_5041661116" description="Reverse transcriptase domain-containing protein" evidence="1">
    <location>
        <begin position="19"/>
        <end position="434"/>
    </location>
</feature>
<feature type="signal peptide" evidence="1">
    <location>
        <begin position="1"/>
        <end position="18"/>
    </location>
</feature>
<dbReference type="PANTHER" id="PTHR33776">
    <property type="entry name" value="ENDO/EXONUCLEASE/PHOSPHATASE DOMAIN-CONTAINING PROTEIN"/>
    <property type="match status" value="1"/>
</dbReference>
<keyword evidence="4" id="KW-1185">Reference proteome</keyword>
<dbReference type="Pfam" id="PF00078">
    <property type="entry name" value="RVT_1"/>
    <property type="match status" value="1"/>
</dbReference>
<dbReference type="AlphaFoldDB" id="A0AA88HC57"/>
<feature type="domain" description="Reverse transcriptase" evidence="2">
    <location>
        <begin position="4"/>
        <end position="143"/>
    </location>
</feature>
<keyword evidence="1" id="KW-0732">Signal</keyword>
<protein>
    <recommendedName>
        <fullName evidence="2">Reverse transcriptase domain-containing protein</fullName>
    </recommendedName>
</protein>
<dbReference type="Proteomes" id="UP001187531">
    <property type="component" value="Unassembled WGS sequence"/>
</dbReference>
<comment type="caution">
    <text evidence="3">The sequence shown here is derived from an EMBL/GenBank/DDBJ whole genome shotgun (WGS) entry which is preliminary data.</text>
</comment>
<dbReference type="SUPFAM" id="SSF56219">
    <property type="entry name" value="DNase I-like"/>
    <property type="match status" value="1"/>
</dbReference>
<proteinExistence type="predicted"/>
<evidence type="ECO:0000256" key="1">
    <source>
        <dbReference type="SAM" id="SignalP"/>
    </source>
</evidence>
<feature type="non-terminal residue" evidence="3">
    <location>
        <position position="1"/>
    </location>
</feature>
<evidence type="ECO:0000313" key="4">
    <source>
        <dbReference type="Proteomes" id="UP001187531"/>
    </source>
</evidence>
<dbReference type="InterPro" id="IPR000477">
    <property type="entry name" value="RT_dom"/>
</dbReference>
<dbReference type="EMBL" id="JAVRJZ010000239">
    <property type="protein sequence ID" value="KAK2702592.1"/>
    <property type="molecule type" value="Genomic_DNA"/>
</dbReference>
<dbReference type="InterPro" id="IPR036691">
    <property type="entry name" value="Endo/exonu/phosph_ase_sf"/>
</dbReference>
<dbReference type="PANTHER" id="PTHR33776:SF4">
    <property type="entry name" value="ENDONUCLEASE_EXONUCLEASE_PHOSPHATASE DOMAIN-CONTAINING PROTEIN"/>
    <property type="match status" value="1"/>
</dbReference>
<evidence type="ECO:0000259" key="2">
    <source>
        <dbReference type="Pfam" id="PF00078"/>
    </source>
</evidence>
<reference evidence="3" key="1">
    <citation type="submission" date="2023-07" db="EMBL/GenBank/DDBJ databases">
        <title>Chromosome-level genome assembly of Artemia franciscana.</title>
        <authorList>
            <person name="Jo E."/>
        </authorList>
    </citation>
    <scope>NUCLEOTIDE SEQUENCE</scope>
    <source>
        <tissue evidence="3">Whole body</tissue>
    </source>
</reference>
<evidence type="ECO:0000313" key="3">
    <source>
        <dbReference type="EMBL" id="KAK2702592.1"/>
    </source>
</evidence>
<accession>A0AA88HC57</accession>